<name>A0A4V3A6N9_9MYCO</name>
<organism evidence="1 2">
    <name type="scientific">Mycobacteroides franklinii</name>
    <dbReference type="NCBI Taxonomy" id="948102"/>
    <lineage>
        <taxon>Bacteria</taxon>
        <taxon>Bacillati</taxon>
        <taxon>Actinomycetota</taxon>
        <taxon>Actinomycetes</taxon>
        <taxon>Mycobacteriales</taxon>
        <taxon>Mycobacteriaceae</taxon>
        <taxon>Mycobacteroides</taxon>
    </lineage>
</organism>
<dbReference type="EMBL" id="RXLR01000006">
    <property type="protein sequence ID" value="TDH25325.1"/>
    <property type="molecule type" value="Genomic_DNA"/>
</dbReference>
<dbReference type="Proteomes" id="UP000295627">
    <property type="component" value="Unassembled WGS sequence"/>
</dbReference>
<evidence type="ECO:0000313" key="2">
    <source>
        <dbReference type="Proteomes" id="UP000295627"/>
    </source>
</evidence>
<evidence type="ECO:0000313" key="1">
    <source>
        <dbReference type="EMBL" id="TDH25325.1"/>
    </source>
</evidence>
<protein>
    <submittedName>
        <fullName evidence="1">Phage tail protein</fullName>
    </submittedName>
</protein>
<sequence length="350" mass="37583">MTTPLPGAPVHLMDWLNTMHVFGIVSDGEVPGLRTATFEGVANDIVATVPVLKGDTGEPGAAAPAVDMQIDPTITQPTQLPTNLGLDDKGKTWWIGDLLYYWTGIEYVTHPAGYPGRPGPTPQISISMELLAPSETSSATITGTAQNPHIHFKIAAPRGIPGPAAAIRQATDYNNTLPPTDGQVPTWDEEQGKWKPTSFTGKRSGAFSIPEAAFTNVTNIINGRIPILSYQLPVWEFPVKLAATGKFKAFGIDLNILDPFKIGAEVRLGDPMNGQIIGRGKGTVAQETTVTPHYSTPGEPTVAMTMDNEIALINAGQQATLTANLVNDGLLGMYAFNRQDAQLFVQWWEV</sequence>
<reference evidence="1 2" key="1">
    <citation type="journal article" date="2019" name="Sci. Rep.">
        <title>Extended insight into the Mycobacterium chelonae-abscessus complex through whole genome sequencing of Mycobacterium salmoniphilum outbreak and Mycobacterium salmoniphilum-like strains.</title>
        <authorList>
            <person name="Behra P.R.K."/>
            <person name="Das S."/>
            <person name="Pettersson B.M.F."/>
            <person name="Shirreff L."/>
            <person name="DuCote T."/>
            <person name="Jacobsson K.G."/>
            <person name="Ennis D.G."/>
            <person name="Kirsebom L.A."/>
        </authorList>
    </citation>
    <scope>NUCLEOTIDE SEQUENCE [LARGE SCALE GENOMIC DNA]</scope>
    <source>
        <strain evidence="1 2">DSM 45524</strain>
    </source>
</reference>
<accession>A0A4V3A6N9</accession>
<comment type="caution">
    <text evidence="1">The sequence shown here is derived from an EMBL/GenBank/DDBJ whole genome shotgun (WGS) entry which is preliminary data.</text>
</comment>
<dbReference type="AlphaFoldDB" id="A0A4V3A6N9"/>
<gene>
    <name evidence="1" type="ORF">EJ571_01565</name>
</gene>
<proteinExistence type="predicted"/>
<dbReference type="RefSeq" id="WP_078336042.1">
    <property type="nucleotide sequence ID" value="NZ_MAFQ01000015.1"/>
</dbReference>